<evidence type="ECO:0000313" key="4">
    <source>
        <dbReference type="Proteomes" id="UP000029989"/>
    </source>
</evidence>
<feature type="compositionally biased region" description="Low complexity" evidence="1">
    <location>
        <begin position="34"/>
        <end position="52"/>
    </location>
</feature>
<evidence type="ECO:0000313" key="3">
    <source>
        <dbReference type="EMBL" id="KGM57812.1"/>
    </source>
</evidence>
<sequence length="166" mass="16724">MENAMRIPAITLTLLFAAGCSADTDPTPAPAPEPAAATPATPSPDRAATPADIPAPPDADDPTTGVPVRFQGDYAANAAACTTAGHVSHLSVTATRIEFHESSGDITSAEAAGNDIEITARVTGEGETRDVGYSFALSDDGGTLTDTVNGMARVRCGDEASPVAAQ</sequence>
<keyword evidence="4" id="KW-1185">Reference proteome</keyword>
<evidence type="ECO:0000256" key="2">
    <source>
        <dbReference type="SAM" id="SignalP"/>
    </source>
</evidence>
<dbReference type="AlphaFoldDB" id="A0A0A0F8U4"/>
<feature type="chain" id="PRO_5001962958" description="Lipoprotein" evidence="2">
    <location>
        <begin position="23"/>
        <end position="166"/>
    </location>
</feature>
<evidence type="ECO:0000256" key="1">
    <source>
        <dbReference type="SAM" id="MobiDB-lite"/>
    </source>
</evidence>
<dbReference type="PROSITE" id="PS51257">
    <property type="entry name" value="PROKAR_LIPOPROTEIN"/>
    <property type="match status" value="1"/>
</dbReference>
<evidence type="ECO:0008006" key="5">
    <source>
        <dbReference type="Google" id="ProtNLM"/>
    </source>
</evidence>
<comment type="caution">
    <text evidence="3">The sequence shown here is derived from an EMBL/GenBank/DDBJ whole genome shotgun (WGS) entry which is preliminary data.</text>
</comment>
<protein>
    <recommendedName>
        <fullName evidence="5">Lipoprotein</fullName>
    </recommendedName>
</protein>
<dbReference type="eggNOG" id="ENOG5033E3H">
    <property type="taxonomic scope" value="Bacteria"/>
</dbReference>
<name>A0A0A0F8U4_9GAMM</name>
<accession>A0A0A0F8U4</accession>
<feature type="signal peptide" evidence="2">
    <location>
        <begin position="1"/>
        <end position="22"/>
    </location>
</feature>
<keyword evidence="2" id="KW-0732">Signal</keyword>
<proteinExistence type="predicted"/>
<dbReference type="EMBL" id="AVPT01000001">
    <property type="protein sequence ID" value="KGM57812.1"/>
    <property type="molecule type" value="Genomic_DNA"/>
</dbReference>
<reference evidence="3 4" key="1">
    <citation type="journal article" date="2015" name="Stand. Genomic Sci.">
        <title>Genomic information of the arsenic-resistant bacterium Lysobacter arseniciresistens type strain ZS79(T) and comparison of Lysobacter draft genomes.</title>
        <authorList>
            <person name="Liu L."/>
            <person name="Zhang S."/>
            <person name="Luo M."/>
            <person name="Wang G."/>
        </authorList>
    </citation>
    <scope>NUCLEOTIDE SEQUENCE [LARGE SCALE GENOMIC DNA]</scope>
    <source>
        <strain evidence="3 4">ZS79</strain>
    </source>
</reference>
<dbReference type="STRING" id="913325.N799_01215"/>
<feature type="region of interest" description="Disordered" evidence="1">
    <location>
        <begin position="23"/>
        <end position="67"/>
    </location>
</feature>
<dbReference type="Proteomes" id="UP000029989">
    <property type="component" value="Unassembled WGS sequence"/>
</dbReference>
<gene>
    <name evidence="3" type="ORF">N799_01215</name>
</gene>
<organism evidence="3 4">
    <name type="scientific">Lysobacter arseniciresistens ZS79</name>
    <dbReference type="NCBI Taxonomy" id="913325"/>
    <lineage>
        <taxon>Bacteria</taxon>
        <taxon>Pseudomonadati</taxon>
        <taxon>Pseudomonadota</taxon>
        <taxon>Gammaproteobacteria</taxon>
        <taxon>Lysobacterales</taxon>
        <taxon>Lysobacteraceae</taxon>
        <taxon>Novilysobacter</taxon>
    </lineage>
</organism>